<gene>
    <name evidence="5" type="ORF">HRH59_03975</name>
</gene>
<evidence type="ECO:0000256" key="2">
    <source>
        <dbReference type="ARBA" id="ARBA00023125"/>
    </source>
</evidence>
<dbReference type="SMART" id="SM00342">
    <property type="entry name" value="HTH_ARAC"/>
    <property type="match status" value="1"/>
</dbReference>
<dbReference type="Gene3D" id="1.10.10.60">
    <property type="entry name" value="Homeodomain-like"/>
    <property type="match status" value="1"/>
</dbReference>
<evidence type="ECO:0000313" key="5">
    <source>
        <dbReference type="EMBL" id="NRQ41728.1"/>
    </source>
</evidence>
<organism evidence="5 6">
    <name type="scientific">Rheinheimera lutimaris</name>
    <dbReference type="NCBI Taxonomy" id="2740584"/>
    <lineage>
        <taxon>Bacteria</taxon>
        <taxon>Pseudomonadati</taxon>
        <taxon>Pseudomonadota</taxon>
        <taxon>Gammaproteobacteria</taxon>
        <taxon>Chromatiales</taxon>
        <taxon>Chromatiaceae</taxon>
        <taxon>Rheinheimera</taxon>
    </lineage>
</organism>
<name>A0A7Y5EK40_9GAMM</name>
<evidence type="ECO:0000256" key="1">
    <source>
        <dbReference type="ARBA" id="ARBA00023015"/>
    </source>
</evidence>
<reference evidence="5 6" key="1">
    <citation type="submission" date="2020-06" db="EMBL/GenBank/DDBJ databases">
        <title>Rheinheimera sp. nov., a marine bacterium isolated from coastal.</title>
        <authorList>
            <person name="Yu Q."/>
            <person name="Qi Y."/>
            <person name="Pu J."/>
        </authorList>
    </citation>
    <scope>NUCLEOTIDE SEQUENCE [LARGE SCALE GENOMIC DNA]</scope>
    <source>
        <strain evidence="5 6">YQF-2</strain>
    </source>
</reference>
<keyword evidence="2" id="KW-0238">DNA-binding</keyword>
<evidence type="ECO:0000259" key="4">
    <source>
        <dbReference type="PROSITE" id="PS01124"/>
    </source>
</evidence>
<dbReference type="GO" id="GO:0005829">
    <property type="term" value="C:cytosol"/>
    <property type="evidence" value="ECO:0007669"/>
    <property type="project" value="TreeGrafter"/>
</dbReference>
<protein>
    <submittedName>
        <fullName evidence="5">Helix-turn-helix transcriptional regulator</fullName>
    </submittedName>
</protein>
<dbReference type="RefSeq" id="WP_173499977.1">
    <property type="nucleotide sequence ID" value="NZ_JABSOD010000003.1"/>
</dbReference>
<keyword evidence="1" id="KW-0805">Transcription regulation</keyword>
<dbReference type="GO" id="GO:0003700">
    <property type="term" value="F:DNA-binding transcription factor activity"/>
    <property type="evidence" value="ECO:0007669"/>
    <property type="project" value="InterPro"/>
</dbReference>
<accession>A0A7Y5EK40</accession>
<dbReference type="SUPFAM" id="SSF46689">
    <property type="entry name" value="Homeodomain-like"/>
    <property type="match status" value="1"/>
</dbReference>
<feature type="domain" description="HTH araC/xylS-type" evidence="4">
    <location>
        <begin position="27"/>
        <end position="124"/>
    </location>
</feature>
<keyword evidence="6" id="KW-1185">Reference proteome</keyword>
<dbReference type="PANTHER" id="PTHR47894:SF1">
    <property type="entry name" value="HTH-TYPE TRANSCRIPTIONAL REGULATOR VQSM"/>
    <property type="match status" value="1"/>
</dbReference>
<dbReference type="AlphaFoldDB" id="A0A7Y5EK40"/>
<keyword evidence="3" id="KW-0804">Transcription</keyword>
<dbReference type="Pfam" id="PF12833">
    <property type="entry name" value="HTH_18"/>
    <property type="match status" value="1"/>
</dbReference>
<dbReference type="GO" id="GO:0000976">
    <property type="term" value="F:transcription cis-regulatory region binding"/>
    <property type="evidence" value="ECO:0007669"/>
    <property type="project" value="TreeGrafter"/>
</dbReference>
<dbReference type="InterPro" id="IPR018060">
    <property type="entry name" value="HTH_AraC"/>
</dbReference>
<sequence>MTTRSIKHCTAAKQSAQSIAATSQLLAMLRSYIIDCLPRAPRLSDAADVLHISSRTLQRLLQQQGSSFRSLVTDCRHRLAQQYLHDHSLSLQQIAYQLGFEEQSSFQKAFKCWQGCSPGAFRQHKLPQAGRTHHFSAHSALLQVNYGIN</sequence>
<proteinExistence type="predicted"/>
<dbReference type="PANTHER" id="PTHR47894">
    <property type="entry name" value="HTH-TYPE TRANSCRIPTIONAL REGULATOR GADX"/>
    <property type="match status" value="1"/>
</dbReference>
<evidence type="ECO:0000313" key="6">
    <source>
        <dbReference type="Proteomes" id="UP000523161"/>
    </source>
</evidence>
<dbReference type="PROSITE" id="PS01124">
    <property type="entry name" value="HTH_ARAC_FAMILY_2"/>
    <property type="match status" value="1"/>
</dbReference>
<dbReference type="InterPro" id="IPR009057">
    <property type="entry name" value="Homeodomain-like_sf"/>
</dbReference>
<dbReference type="EMBL" id="JABSOD010000003">
    <property type="protein sequence ID" value="NRQ41728.1"/>
    <property type="molecule type" value="Genomic_DNA"/>
</dbReference>
<comment type="caution">
    <text evidence="5">The sequence shown here is derived from an EMBL/GenBank/DDBJ whole genome shotgun (WGS) entry which is preliminary data.</text>
</comment>
<dbReference type="Proteomes" id="UP000523161">
    <property type="component" value="Unassembled WGS sequence"/>
</dbReference>
<evidence type="ECO:0000256" key="3">
    <source>
        <dbReference type="ARBA" id="ARBA00023163"/>
    </source>
</evidence>